<dbReference type="InterPro" id="IPR013783">
    <property type="entry name" value="Ig-like_fold"/>
</dbReference>
<dbReference type="InterPro" id="IPR007110">
    <property type="entry name" value="Ig-like_dom"/>
</dbReference>
<keyword evidence="2" id="KW-0812">Transmembrane</keyword>
<keyword evidence="5" id="KW-1185">Reference proteome</keyword>
<dbReference type="PANTHER" id="PTHR23279">
    <property type="entry name" value="DEFECTIVE PROBOSCIS EXTENSION RESPONSE DPR -RELATED"/>
    <property type="match status" value="1"/>
</dbReference>
<evidence type="ECO:0000256" key="1">
    <source>
        <dbReference type="SAM" id="MobiDB-lite"/>
    </source>
</evidence>
<feature type="transmembrane region" description="Helical" evidence="2">
    <location>
        <begin position="374"/>
        <end position="397"/>
    </location>
</feature>
<feature type="compositionally biased region" description="Low complexity" evidence="1">
    <location>
        <begin position="41"/>
        <end position="67"/>
    </location>
</feature>
<dbReference type="InterPro" id="IPR037448">
    <property type="entry name" value="Zig-8"/>
</dbReference>
<dbReference type="Pfam" id="PF07679">
    <property type="entry name" value="I-set"/>
    <property type="match status" value="1"/>
</dbReference>
<evidence type="ECO:0000256" key="2">
    <source>
        <dbReference type="SAM" id="Phobius"/>
    </source>
</evidence>
<evidence type="ECO:0000313" key="4">
    <source>
        <dbReference type="EMBL" id="CAL8103008.1"/>
    </source>
</evidence>
<accession>A0ABP1QH15</accession>
<dbReference type="CDD" id="cd00099">
    <property type="entry name" value="IgV"/>
    <property type="match status" value="1"/>
</dbReference>
<comment type="caution">
    <text evidence="4">The sequence shown here is derived from an EMBL/GenBank/DDBJ whole genome shotgun (WGS) entry which is preliminary data.</text>
</comment>
<feature type="region of interest" description="Disordered" evidence="1">
    <location>
        <begin position="22"/>
        <end position="67"/>
    </location>
</feature>
<dbReference type="Pfam" id="PF13927">
    <property type="entry name" value="Ig_3"/>
    <property type="match status" value="1"/>
</dbReference>
<dbReference type="InterPro" id="IPR003599">
    <property type="entry name" value="Ig_sub"/>
</dbReference>
<dbReference type="InterPro" id="IPR003598">
    <property type="entry name" value="Ig_sub2"/>
</dbReference>
<proteinExistence type="predicted"/>
<name>A0ABP1QH15_9HEXA</name>
<dbReference type="InterPro" id="IPR036179">
    <property type="entry name" value="Ig-like_dom_sf"/>
</dbReference>
<evidence type="ECO:0000313" key="5">
    <source>
        <dbReference type="Proteomes" id="UP001642540"/>
    </source>
</evidence>
<dbReference type="SUPFAM" id="SSF48726">
    <property type="entry name" value="Immunoglobulin"/>
    <property type="match status" value="2"/>
</dbReference>
<dbReference type="PROSITE" id="PS50835">
    <property type="entry name" value="IG_LIKE"/>
    <property type="match status" value="2"/>
</dbReference>
<keyword evidence="2" id="KW-1133">Transmembrane helix</keyword>
<dbReference type="InterPro" id="IPR013098">
    <property type="entry name" value="Ig_I-set"/>
</dbReference>
<evidence type="ECO:0000259" key="3">
    <source>
        <dbReference type="PROSITE" id="PS50835"/>
    </source>
</evidence>
<dbReference type="Proteomes" id="UP001642540">
    <property type="component" value="Unassembled WGS sequence"/>
</dbReference>
<gene>
    <name evidence="4" type="ORF">ODALV1_LOCUS11321</name>
</gene>
<dbReference type="PANTHER" id="PTHR23279:SF45">
    <property type="entry name" value="DEFECTIVE PROBOSCIS EXTENSION RESPONSE 12, ISOFORM C"/>
    <property type="match status" value="1"/>
</dbReference>
<sequence>MMTGGLLARYLSPAMRIQEEDGGRHLANRRSSSCRPPPPTSSTTQSTSSSPTSSLSLSLRKGSSSMPCCNARRTTSFTSATRFPPLFVIPAILLLIASNQGIVKHVQGQQVWSDPHHAAAGFGQQYASFEELQRLTENPFENNTAVNVTVPLGDNAFLRCKVRNLGERSISWVRRRDWHILTSGKTTYTNDERFHVLHADGSDEWTLQIKFVQKRDNGTYECQVSTGTGIVSYLVHLMVAVPEAFILGNGEYHVEQGSTINLVCVIEKSPKPPEYIFWYHNDRMINYGSSREVKVHNEPGSKTHSRLTIRDAQISDSGNYTCKTAHAEPASTLVYVSQGDQIAAIQKRKAAAAASSTSVANFSSQSHHLVPIKFYIALSSINLALLVPFLTLSSSYIQSLFCRQYYYRAH</sequence>
<dbReference type="CDD" id="cd00096">
    <property type="entry name" value="Ig"/>
    <property type="match status" value="1"/>
</dbReference>
<feature type="domain" description="Ig-like" evidence="3">
    <location>
        <begin position="139"/>
        <end position="232"/>
    </location>
</feature>
<reference evidence="4 5" key="1">
    <citation type="submission" date="2024-08" db="EMBL/GenBank/DDBJ databases">
        <authorList>
            <person name="Cucini C."/>
            <person name="Frati F."/>
        </authorList>
    </citation>
    <scope>NUCLEOTIDE SEQUENCE [LARGE SCALE GENOMIC DNA]</scope>
</reference>
<dbReference type="SMART" id="SM00408">
    <property type="entry name" value="IGc2"/>
    <property type="match status" value="2"/>
</dbReference>
<keyword evidence="2" id="KW-0472">Membrane</keyword>
<organism evidence="4 5">
    <name type="scientific">Orchesella dallaii</name>
    <dbReference type="NCBI Taxonomy" id="48710"/>
    <lineage>
        <taxon>Eukaryota</taxon>
        <taxon>Metazoa</taxon>
        <taxon>Ecdysozoa</taxon>
        <taxon>Arthropoda</taxon>
        <taxon>Hexapoda</taxon>
        <taxon>Collembola</taxon>
        <taxon>Entomobryomorpha</taxon>
        <taxon>Entomobryoidea</taxon>
        <taxon>Orchesellidae</taxon>
        <taxon>Orchesellinae</taxon>
        <taxon>Orchesella</taxon>
    </lineage>
</organism>
<protein>
    <recommendedName>
        <fullName evidence="3">Ig-like domain-containing protein</fullName>
    </recommendedName>
</protein>
<feature type="domain" description="Ig-like" evidence="3">
    <location>
        <begin position="242"/>
        <end position="334"/>
    </location>
</feature>
<dbReference type="EMBL" id="CAXLJM020000034">
    <property type="protein sequence ID" value="CAL8103008.1"/>
    <property type="molecule type" value="Genomic_DNA"/>
</dbReference>
<dbReference type="Gene3D" id="2.60.40.10">
    <property type="entry name" value="Immunoglobulins"/>
    <property type="match status" value="2"/>
</dbReference>
<dbReference type="SMART" id="SM00409">
    <property type="entry name" value="IG"/>
    <property type="match status" value="2"/>
</dbReference>